<dbReference type="AlphaFoldDB" id="A0A397W5A4"/>
<feature type="compositionally biased region" description="Basic and acidic residues" evidence="1">
    <location>
        <begin position="72"/>
        <end position="82"/>
    </location>
</feature>
<keyword evidence="3" id="KW-1185">Reference proteome</keyword>
<dbReference type="EMBL" id="QKWP01000026">
    <property type="protein sequence ID" value="RIB29905.1"/>
    <property type="molecule type" value="Genomic_DNA"/>
</dbReference>
<reference evidence="2 3" key="1">
    <citation type="submission" date="2018-06" db="EMBL/GenBank/DDBJ databases">
        <title>Comparative genomics reveals the genomic features of Rhizophagus irregularis, R. cerebriforme, R. diaphanum and Gigaspora rosea, and their symbiotic lifestyle signature.</title>
        <authorList>
            <person name="Morin E."/>
            <person name="San Clemente H."/>
            <person name="Chen E.C.H."/>
            <person name="De La Providencia I."/>
            <person name="Hainaut M."/>
            <person name="Kuo A."/>
            <person name="Kohler A."/>
            <person name="Murat C."/>
            <person name="Tang N."/>
            <person name="Roy S."/>
            <person name="Loubradou J."/>
            <person name="Henrissat B."/>
            <person name="Grigoriev I.V."/>
            <person name="Corradi N."/>
            <person name="Roux C."/>
            <person name="Martin F.M."/>
        </authorList>
    </citation>
    <scope>NUCLEOTIDE SEQUENCE [LARGE SCALE GENOMIC DNA]</scope>
    <source>
        <strain evidence="2 3">DAOM 194757</strain>
    </source>
</reference>
<feature type="compositionally biased region" description="Basic and acidic residues" evidence="1">
    <location>
        <begin position="54"/>
        <end position="65"/>
    </location>
</feature>
<comment type="caution">
    <text evidence="2">The sequence shown here is derived from an EMBL/GenBank/DDBJ whole genome shotgun (WGS) entry which is preliminary data.</text>
</comment>
<accession>A0A397W5A4</accession>
<name>A0A397W5A4_9GLOM</name>
<gene>
    <name evidence="2" type="ORF">C2G38_2238583</name>
</gene>
<organism evidence="2 3">
    <name type="scientific">Gigaspora rosea</name>
    <dbReference type="NCBI Taxonomy" id="44941"/>
    <lineage>
        <taxon>Eukaryota</taxon>
        <taxon>Fungi</taxon>
        <taxon>Fungi incertae sedis</taxon>
        <taxon>Mucoromycota</taxon>
        <taxon>Glomeromycotina</taxon>
        <taxon>Glomeromycetes</taxon>
        <taxon>Diversisporales</taxon>
        <taxon>Gigasporaceae</taxon>
        <taxon>Gigaspora</taxon>
    </lineage>
</organism>
<evidence type="ECO:0000313" key="2">
    <source>
        <dbReference type="EMBL" id="RIB29905.1"/>
    </source>
</evidence>
<sequence>MMIEATDINYLKIPTVNISGIESSSSTTANTLSIINIIDDDVAKSVNADIEIDPFHDNNKYHTTVEADVESDEKSDNEENNKKSHKFN</sequence>
<feature type="region of interest" description="Disordered" evidence="1">
    <location>
        <begin position="54"/>
        <end position="88"/>
    </location>
</feature>
<evidence type="ECO:0000313" key="3">
    <source>
        <dbReference type="Proteomes" id="UP000266673"/>
    </source>
</evidence>
<dbReference type="Proteomes" id="UP000266673">
    <property type="component" value="Unassembled WGS sequence"/>
</dbReference>
<evidence type="ECO:0000256" key="1">
    <source>
        <dbReference type="SAM" id="MobiDB-lite"/>
    </source>
</evidence>
<protein>
    <submittedName>
        <fullName evidence="2">Uncharacterized protein</fullName>
    </submittedName>
</protein>
<proteinExistence type="predicted"/>